<evidence type="ECO:0000313" key="1">
    <source>
        <dbReference type="EMBL" id="PSN07888.1"/>
    </source>
</evidence>
<sequence length="75" mass="8144">MLKSVAQLALQPIYYDGVHAIPINECVNYSAHGTDLMTINAVSCAVAPCSGPTKLREIILYRTTGDVVSQTIFIF</sequence>
<reference evidence="1 2" key="1">
    <citation type="submission" date="2018-03" db="EMBL/GenBank/DDBJ databases">
        <title>Draft genome sequence of the first documented clinical Siccibacter turicensis isolate in Austria.</title>
        <authorList>
            <person name="Lepuschitz S."/>
            <person name="Pekard-Amenitsch S."/>
            <person name="Haunold R."/>
            <person name="Schill S."/>
            <person name="Mach R."/>
            <person name="Allerberger F."/>
            <person name="Ruppitsch W."/>
            <person name="Forsythe S.J."/>
        </authorList>
    </citation>
    <scope>NUCLEOTIDE SEQUENCE [LARGE SCALE GENOMIC DNA]</scope>
    <source>
        <strain evidence="1 2">6100069499-17</strain>
    </source>
</reference>
<evidence type="ECO:0000313" key="2">
    <source>
        <dbReference type="Proteomes" id="UP000240212"/>
    </source>
</evidence>
<dbReference type="EMBL" id="PYEP01000004">
    <property type="protein sequence ID" value="PSN07888.1"/>
    <property type="molecule type" value="Genomic_DNA"/>
</dbReference>
<keyword evidence="2" id="KW-1185">Reference proteome</keyword>
<dbReference type="Proteomes" id="UP000240212">
    <property type="component" value="Unassembled WGS sequence"/>
</dbReference>
<dbReference type="AlphaFoldDB" id="A0A2P8VLD6"/>
<proteinExistence type="predicted"/>
<organism evidence="1 2">
    <name type="scientific">Siccibacter turicensis</name>
    <dbReference type="NCBI Taxonomy" id="357233"/>
    <lineage>
        <taxon>Bacteria</taxon>
        <taxon>Pseudomonadati</taxon>
        <taxon>Pseudomonadota</taxon>
        <taxon>Gammaproteobacteria</taxon>
        <taxon>Enterobacterales</taxon>
        <taxon>Enterobacteriaceae</taxon>
        <taxon>Siccibacter</taxon>
    </lineage>
</organism>
<name>A0A2P8VLD6_9ENTR</name>
<gene>
    <name evidence="1" type="ORF">C7G83_09920</name>
</gene>
<protein>
    <submittedName>
        <fullName evidence="1">Uncharacterized protein</fullName>
    </submittedName>
</protein>
<accession>A0A2P8VLD6</accession>
<comment type="caution">
    <text evidence="1">The sequence shown here is derived from an EMBL/GenBank/DDBJ whole genome shotgun (WGS) entry which is preliminary data.</text>
</comment>